<evidence type="ECO:0000313" key="2">
    <source>
        <dbReference type="EMBL" id="TEW65068.1"/>
    </source>
</evidence>
<dbReference type="Pfam" id="PF00535">
    <property type="entry name" value="Glycos_transf_2"/>
    <property type="match status" value="1"/>
</dbReference>
<dbReference type="GO" id="GO:0016740">
    <property type="term" value="F:transferase activity"/>
    <property type="evidence" value="ECO:0007669"/>
    <property type="project" value="UniProtKB-KW"/>
</dbReference>
<name>A0A4Y8A9G2_9SPHI</name>
<organism evidence="2 3">
    <name type="scientific">Mucilaginibacter phyllosphaerae</name>
    <dbReference type="NCBI Taxonomy" id="1812349"/>
    <lineage>
        <taxon>Bacteria</taxon>
        <taxon>Pseudomonadati</taxon>
        <taxon>Bacteroidota</taxon>
        <taxon>Sphingobacteriia</taxon>
        <taxon>Sphingobacteriales</taxon>
        <taxon>Sphingobacteriaceae</taxon>
        <taxon>Mucilaginibacter</taxon>
    </lineage>
</organism>
<gene>
    <name evidence="2" type="ORF">E2R65_14220</name>
</gene>
<comment type="caution">
    <text evidence="2">The sequence shown here is derived from an EMBL/GenBank/DDBJ whole genome shotgun (WGS) entry which is preliminary data.</text>
</comment>
<feature type="domain" description="Glycosyltransferase 2-like" evidence="1">
    <location>
        <begin position="3"/>
        <end position="131"/>
    </location>
</feature>
<proteinExistence type="predicted"/>
<reference evidence="2 3" key="1">
    <citation type="journal article" date="2016" name="Int. J. Syst. Evol. Microbiol.">
        <title>Proposal of Mucilaginibacter phyllosphaerae sp. nov. isolated from the phyllosphere of Galium album.</title>
        <authorList>
            <person name="Aydogan E.L."/>
            <person name="Busse H.J."/>
            <person name="Moser G."/>
            <person name="Muller C."/>
            <person name="Kampfer P."/>
            <person name="Glaeser S.P."/>
        </authorList>
    </citation>
    <scope>NUCLEOTIDE SEQUENCE [LARGE SCALE GENOMIC DNA]</scope>
    <source>
        <strain evidence="2 3">PP-F2FG21</strain>
    </source>
</reference>
<evidence type="ECO:0000259" key="1">
    <source>
        <dbReference type="Pfam" id="PF00535"/>
    </source>
</evidence>
<dbReference type="PANTHER" id="PTHR43685:SF2">
    <property type="entry name" value="GLYCOSYLTRANSFERASE 2-LIKE DOMAIN-CONTAINING PROTEIN"/>
    <property type="match status" value="1"/>
</dbReference>
<dbReference type="RefSeq" id="WP_134337143.1">
    <property type="nucleotide sequence ID" value="NZ_BMCZ01000005.1"/>
</dbReference>
<dbReference type="AlphaFoldDB" id="A0A4Y8A9G2"/>
<dbReference type="CDD" id="cd00761">
    <property type="entry name" value="Glyco_tranf_GTA_type"/>
    <property type="match status" value="1"/>
</dbReference>
<dbReference type="Proteomes" id="UP000297248">
    <property type="component" value="Unassembled WGS sequence"/>
</dbReference>
<sequence length="303" mass="34595">MVSVVIPCHNCANFIDRAICSVMAQSYTDIEIILVNNNSTDNTLRILNYYQKKYPHCVSVYSEYKRGAPAARNCGLQQAKGEWVQFLDADDELAESKILRQVQLGDNYEADIIAGACLLKYATPQKTYDVYRPVDDDIWKGLITSNLGITSSNLWRREALLQVNGWNERFSSSQEYDLLFRMIKNGAKVIADEQFNTIVHFSGNSVSKTSNKERLEEILNNRIELRLAIKNELMLRGLLTPGLLLSIDTYIYSELVNNADQVSDYAYSLLKKYHLNVKLETVLKLKGKMYLKKLLRIVDSIQA</sequence>
<dbReference type="SUPFAM" id="SSF53448">
    <property type="entry name" value="Nucleotide-diphospho-sugar transferases"/>
    <property type="match status" value="1"/>
</dbReference>
<protein>
    <submittedName>
        <fullName evidence="2">Glycosyltransferase family 2 protein</fullName>
    </submittedName>
</protein>
<dbReference type="InterPro" id="IPR001173">
    <property type="entry name" value="Glyco_trans_2-like"/>
</dbReference>
<dbReference type="PANTHER" id="PTHR43685">
    <property type="entry name" value="GLYCOSYLTRANSFERASE"/>
    <property type="match status" value="1"/>
</dbReference>
<keyword evidence="2" id="KW-0808">Transferase</keyword>
<evidence type="ECO:0000313" key="3">
    <source>
        <dbReference type="Proteomes" id="UP000297248"/>
    </source>
</evidence>
<dbReference type="InterPro" id="IPR029044">
    <property type="entry name" value="Nucleotide-diphossugar_trans"/>
</dbReference>
<dbReference type="Gene3D" id="3.90.550.10">
    <property type="entry name" value="Spore Coat Polysaccharide Biosynthesis Protein SpsA, Chain A"/>
    <property type="match status" value="1"/>
</dbReference>
<dbReference type="InterPro" id="IPR050834">
    <property type="entry name" value="Glycosyltransf_2"/>
</dbReference>
<dbReference type="EMBL" id="SNQG01000005">
    <property type="protein sequence ID" value="TEW65068.1"/>
    <property type="molecule type" value="Genomic_DNA"/>
</dbReference>
<accession>A0A4Y8A9G2</accession>
<dbReference type="OrthoDB" id="927791at2"/>